<dbReference type="EMBL" id="VWXF01000009">
    <property type="protein sequence ID" value="NIF23541.1"/>
    <property type="molecule type" value="Genomic_DNA"/>
</dbReference>
<proteinExistence type="inferred from homology"/>
<dbReference type="PANTHER" id="PTHR35530">
    <property type="entry name" value="TAUTOMERASE-RELATED"/>
    <property type="match status" value="1"/>
</dbReference>
<evidence type="ECO:0000313" key="5">
    <source>
        <dbReference type="Proteomes" id="UP001515683"/>
    </source>
</evidence>
<keyword evidence="5" id="KW-1185">Reference proteome</keyword>
<dbReference type="Pfam" id="PF01361">
    <property type="entry name" value="Tautomerase"/>
    <property type="match status" value="1"/>
</dbReference>
<dbReference type="RefSeq" id="WP_167016891.1">
    <property type="nucleotide sequence ID" value="NZ_VWXF01000009.1"/>
</dbReference>
<sequence>MWPCNCSNPTLTNDRKSDMPMIRVEMLTGRTEAQRIELVEALTTETARIAKCPAADIQVIVSEVERTHWAVGGVLNKVSSESNVV</sequence>
<evidence type="ECO:0000259" key="3">
    <source>
        <dbReference type="Pfam" id="PF01361"/>
    </source>
</evidence>
<dbReference type="SUPFAM" id="SSF55331">
    <property type="entry name" value="Tautomerase/MIF"/>
    <property type="match status" value="1"/>
</dbReference>
<dbReference type="PANTHER" id="PTHR35530:SF1">
    <property type="entry name" value="2-HYDROXYMUCONATE TAUTOMERASE"/>
    <property type="match status" value="1"/>
</dbReference>
<dbReference type="InterPro" id="IPR004370">
    <property type="entry name" value="4-OT-like_dom"/>
</dbReference>
<comment type="similarity">
    <text evidence="1">Belongs to the 4-oxalocrotonate tautomerase family.</text>
</comment>
<dbReference type="Proteomes" id="UP001515683">
    <property type="component" value="Unassembled WGS sequence"/>
</dbReference>
<protein>
    <submittedName>
        <fullName evidence="4">4-oxalocrotonate tautomerase</fullName>
    </submittedName>
</protein>
<dbReference type="Gene3D" id="3.30.429.10">
    <property type="entry name" value="Macrophage Migration Inhibitory Factor"/>
    <property type="match status" value="1"/>
</dbReference>
<keyword evidence="2" id="KW-0413">Isomerase</keyword>
<comment type="caution">
    <text evidence="4">The sequence shown here is derived from an EMBL/GenBank/DDBJ whole genome shotgun (WGS) entry which is preliminary data.</text>
</comment>
<organism evidence="4 5">
    <name type="scientific">Candidatus Pantoea multigeneris</name>
    <dbReference type="NCBI Taxonomy" id="2608357"/>
    <lineage>
        <taxon>Bacteria</taxon>
        <taxon>Pseudomonadati</taxon>
        <taxon>Pseudomonadota</taxon>
        <taxon>Gammaproteobacteria</taxon>
        <taxon>Enterobacterales</taxon>
        <taxon>Erwiniaceae</taxon>
        <taxon>Pantoea</taxon>
    </lineage>
</organism>
<dbReference type="InterPro" id="IPR014347">
    <property type="entry name" value="Tautomerase/MIF_sf"/>
</dbReference>
<accession>A0ABX0RDV0</accession>
<gene>
    <name evidence="4" type="ORF">F3J40_18345</name>
</gene>
<reference evidence="4 5" key="1">
    <citation type="journal article" date="2019" name="bioRxiv">
        <title>Bacteria contribute to plant secondary compound degradation in a generalist herbivore system.</title>
        <authorList>
            <person name="Francoeur C.B."/>
            <person name="Khadempour L."/>
            <person name="Moreira-Soto R.D."/>
            <person name="Gotting K."/>
            <person name="Book A.J."/>
            <person name="Pinto-Tomas A.A."/>
            <person name="Keefover-Ring K."/>
            <person name="Currie C.R."/>
        </authorList>
    </citation>
    <scope>NUCLEOTIDE SEQUENCE [LARGE SCALE GENOMIC DNA]</scope>
    <source>
        <strain evidence="4">Acro-835</strain>
    </source>
</reference>
<name>A0ABX0RDV0_9GAMM</name>
<evidence type="ECO:0000256" key="2">
    <source>
        <dbReference type="ARBA" id="ARBA00023235"/>
    </source>
</evidence>
<feature type="domain" description="4-oxalocrotonate tautomerase-like" evidence="3">
    <location>
        <begin position="20"/>
        <end position="75"/>
    </location>
</feature>
<evidence type="ECO:0000256" key="1">
    <source>
        <dbReference type="ARBA" id="ARBA00006723"/>
    </source>
</evidence>
<evidence type="ECO:0000313" key="4">
    <source>
        <dbReference type="EMBL" id="NIF23541.1"/>
    </source>
</evidence>